<feature type="transmembrane region" description="Helical" evidence="9">
    <location>
        <begin position="142"/>
        <end position="163"/>
    </location>
</feature>
<evidence type="ECO:0000256" key="8">
    <source>
        <dbReference type="ARBA" id="ARBA00037998"/>
    </source>
</evidence>
<evidence type="ECO:0000256" key="2">
    <source>
        <dbReference type="ARBA" id="ARBA00022448"/>
    </source>
</evidence>
<keyword evidence="6 9" id="KW-1133">Transmembrane helix</keyword>
<dbReference type="AlphaFoldDB" id="A0A1D7UC69"/>
<evidence type="ECO:0000256" key="1">
    <source>
        <dbReference type="ARBA" id="ARBA00004651"/>
    </source>
</evidence>
<organism evidence="10 11">
    <name type="scientific">Bosea vaviloviae</name>
    <dbReference type="NCBI Taxonomy" id="1526658"/>
    <lineage>
        <taxon>Bacteria</taxon>
        <taxon>Pseudomonadati</taxon>
        <taxon>Pseudomonadota</taxon>
        <taxon>Alphaproteobacteria</taxon>
        <taxon>Hyphomicrobiales</taxon>
        <taxon>Boseaceae</taxon>
        <taxon>Bosea</taxon>
    </lineage>
</organism>
<evidence type="ECO:0000256" key="4">
    <source>
        <dbReference type="ARBA" id="ARBA00022692"/>
    </source>
</evidence>
<evidence type="ECO:0000313" key="11">
    <source>
        <dbReference type="Proteomes" id="UP000094969"/>
    </source>
</evidence>
<feature type="transmembrane region" description="Helical" evidence="9">
    <location>
        <begin position="346"/>
        <end position="365"/>
    </location>
</feature>
<evidence type="ECO:0000313" key="10">
    <source>
        <dbReference type="EMBL" id="AOO84934.1"/>
    </source>
</evidence>
<evidence type="ECO:0000256" key="3">
    <source>
        <dbReference type="ARBA" id="ARBA00022475"/>
    </source>
</evidence>
<feature type="transmembrane region" description="Helical" evidence="9">
    <location>
        <begin position="259"/>
        <end position="280"/>
    </location>
</feature>
<dbReference type="CDD" id="cd06581">
    <property type="entry name" value="TM_PBP1_LivM_like"/>
    <property type="match status" value="1"/>
</dbReference>
<keyword evidence="2" id="KW-0813">Transport</keyword>
<reference evidence="10 11" key="1">
    <citation type="journal article" date="2015" name="Antonie Van Leeuwenhoek">
        <title>Bosea vaviloviae sp. nov., a new species of slow-growing rhizobia isolated from nodules of the relict species Vavilovia formosa (Stev.) Fed.</title>
        <authorList>
            <person name="Safronova V.I."/>
            <person name="Kuznetsova I.G."/>
            <person name="Sazanova A.L."/>
            <person name="Kimeklis A.K."/>
            <person name="Belimov A.A."/>
            <person name="Andronov E.E."/>
            <person name="Pinaev A.G."/>
            <person name="Chizhevskaya E.P."/>
            <person name="Pukhaev A.R."/>
            <person name="Popov K.P."/>
            <person name="Willems A."/>
            <person name="Tikhonovich I.A."/>
        </authorList>
    </citation>
    <scope>NUCLEOTIDE SEQUENCE [LARGE SCALE GENOMIC DNA]</scope>
    <source>
        <strain evidence="10 11">Vaf18</strain>
        <plasmid evidence="10">unnamed1</plasmid>
    </source>
</reference>
<keyword evidence="10" id="KW-0614">Plasmid</keyword>
<dbReference type="EMBL" id="CP017148">
    <property type="protein sequence ID" value="AOO84934.1"/>
    <property type="molecule type" value="Genomic_DNA"/>
</dbReference>
<dbReference type="InterPro" id="IPR052157">
    <property type="entry name" value="BCAA_transport_permease"/>
</dbReference>
<geneLocation type="plasmid" evidence="10 11">
    <name>unnamed1</name>
</geneLocation>
<evidence type="ECO:0000256" key="9">
    <source>
        <dbReference type="SAM" id="Phobius"/>
    </source>
</evidence>
<feature type="transmembrane region" description="Helical" evidence="9">
    <location>
        <begin position="224"/>
        <end position="253"/>
    </location>
</feature>
<feature type="transmembrane region" description="Helical" evidence="9">
    <location>
        <begin position="316"/>
        <end position="334"/>
    </location>
</feature>
<comment type="subcellular location">
    <subcellularLocation>
        <location evidence="1">Cell membrane</location>
        <topology evidence="1">Multi-pass membrane protein</topology>
    </subcellularLocation>
</comment>
<dbReference type="GO" id="GO:0015658">
    <property type="term" value="F:branched-chain amino acid transmembrane transporter activity"/>
    <property type="evidence" value="ECO:0007669"/>
    <property type="project" value="InterPro"/>
</dbReference>
<dbReference type="InterPro" id="IPR001851">
    <property type="entry name" value="ABC_transp_permease"/>
</dbReference>
<feature type="transmembrane region" description="Helical" evidence="9">
    <location>
        <begin position="532"/>
        <end position="553"/>
    </location>
</feature>
<sequence>MTLPLLIEQMLNGLQSGVMLFLIASGLTLVLGIMNFVNLAHGSFYMIGAFAAVSLQLWTGSFVIAAVGACLCAAVAGLAVEYVCARRLYARSHLDQVLVTFGLIYLFNESMRLIFGPQPLASPIPQLLNGSVTLLPGLQYPLFRLTVIGVGLVVAAGMSFVVMRTRLGMLIRAGASDRGMIAVLGVNITWLYSLVFAFGAALAALAGLMSGPLYSVNVGMGENILIMALVVIVVGGIGSLKGAFYAAIVIGLIDTLGRLFLPSAIATIAIYIFMAGVLFVRPQGLFAASAPPQVEARDNGNRVTILWSLSKSRQRVTASVVGLCMIALALVPTLSTWLDDPFLLRLFLRIVIFALMVLSLDLVAGFGGLVSFGHAAFVGTGAYAVAILGWHLDHGEPLALGPIVLAGTHDALVAWPLAIASAAAMALVIGAIALRTSGLYFIMSTLAFAQMLFYLASTPSIYGGEDGLQISQRSTLPLIDLGNRPTLYYLALGLLALCLLLCWRLVNSRFGMIVQACRQNERRVRALGVRTYFYKLLLFVISGVIAGIAGVLLANSELLVSPADLSWTRSGSILIMAIFGGLGTLFGSVVGAATYLMLEFTLSEWTQHWQIVFGPMLIVFVLLARRGLFGLVLGRGGST</sequence>
<dbReference type="Pfam" id="PF02653">
    <property type="entry name" value="BPD_transp_2"/>
    <property type="match status" value="2"/>
</dbReference>
<dbReference type="CDD" id="cd06582">
    <property type="entry name" value="TM_PBP1_LivH_like"/>
    <property type="match status" value="1"/>
</dbReference>
<dbReference type="InterPro" id="IPR043428">
    <property type="entry name" value="LivM-like"/>
</dbReference>
<feature type="transmembrane region" description="Helical" evidence="9">
    <location>
        <begin position="439"/>
        <end position="456"/>
    </location>
</feature>
<feature type="transmembrane region" description="Helical" evidence="9">
    <location>
        <begin position="64"/>
        <end position="85"/>
    </location>
</feature>
<dbReference type="PANTHER" id="PTHR11795">
    <property type="entry name" value="BRANCHED-CHAIN AMINO ACID TRANSPORT SYSTEM PERMEASE PROTEIN LIVH"/>
    <property type="match status" value="1"/>
</dbReference>
<gene>
    <name evidence="10" type="ORF">BHK69_29825</name>
</gene>
<dbReference type="GO" id="GO:0005886">
    <property type="term" value="C:plasma membrane"/>
    <property type="evidence" value="ECO:0007669"/>
    <property type="project" value="UniProtKB-SubCell"/>
</dbReference>
<feature type="transmembrane region" description="Helical" evidence="9">
    <location>
        <begin position="412"/>
        <end position="432"/>
    </location>
</feature>
<proteinExistence type="inferred from homology"/>
<feature type="transmembrane region" description="Helical" evidence="9">
    <location>
        <begin position="39"/>
        <end position="58"/>
    </location>
</feature>
<feature type="transmembrane region" description="Helical" evidence="9">
    <location>
        <begin position="573"/>
        <end position="598"/>
    </location>
</feature>
<feature type="transmembrane region" description="Helical" evidence="9">
    <location>
        <begin position="487"/>
        <end position="506"/>
    </location>
</feature>
<keyword evidence="4 9" id="KW-0812">Transmembrane</keyword>
<keyword evidence="7 9" id="KW-0472">Membrane</keyword>
<dbReference type="KEGG" id="bvv:BHK69_29825"/>
<dbReference type="PANTHER" id="PTHR11795:SF442">
    <property type="entry name" value="ABC TRANSPORTER ATP-BINDING PROTEIN"/>
    <property type="match status" value="1"/>
</dbReference>
<keyword evidence="5" id="KW-0029">Amino-acid transport</keyword>
<dbReference type="Proteomes" id="UP000094969">
    <property type="component" value="Plasmid unnamed1"/>
</dbReference>
<dbReference type="GO" id="GO:0006865">
    <property type="term" value="P:amino acid transport"/>
    <property type="evidence" value="ECO:0007669"/>
    <property type="project" value="UniProtKB-KW"/>
</dbReference>
<evidence type="ECO:0000256" key="5">
    <source>
        <dbReference type="ARBA" id="ARBA00022970"/>
    </source>
</evidence>
<feature type="transmembrane region" description="Helical" evidence="9">
    <location>
        <begin position="610"/>
        <end position="633"/>
    </location>
</feature>
<evidence type="ECO:0000256" key="7">
    <source>
        <dbReference type="ARBA" id="ARBA00023136"/>
    </source>
</evidence>
<keyword evidence="3" id="KW-1003">Cell membrane</keyword>
<evidence type="ECO:0000256" key="6">
    <source>
        <dbReference type="ARBA" id="ARBA00022989"/>
    </source>
</evidence>
<accession>A0A1D7UC69</accession>
<keyword evidence="11" id="KW-1185">Reference proteome</keyword>
<name>A0A1D7UC69_9HYPH</name>
<protein>
    <recommendedName>
        <fullName evidence="12">ABC transporter permease</fullName>
    </recommendedName>
</protein>
<feature type="transmembrane region" description="Helical" evidence="9">
    <location>
        <begin position="97"/>
        <end position="115"/>
    </location>
</feature>
<comment type="similarity">
    <text evidence="8">Belongs to the binding-protein-dependent transport system permease family. LivHM subfamily.</text>
</comment>
<feature type="transmembrane region" description="Helical" evidence="9">
    <location>
        <begin position="12"/>
        <end position="32"/>
    </location>
</feature>
<evidence type="ECO:0008006" key="12">
    <source>
        <dbReference type="Google" id="ProtNLM"/>
    </source>
</evidence>